<accession>A0A4R6VAV3</accession>
<dbReference type="InterPro" id="IPR009094">
    <property type="entry name" value="DiS-bond_isomerase_DsbC/G_N_sf"/>
</dbReference>
<organism evidence="10 11">
    <name type="scientific">Mesocricetibacter intestinalis</name>
    <dbReference type="NCBI Taxonomy" id="1521930"/>
    <lineage>
        <taxon>Bacteria</taxon>
        <taxon>Pseudomonadati</taxon>
        <taxon>Pseudomonadota</taxon>
        <taxon>Gammaproteobacteria</taxon>
        <taxon>Pasteurellales</taxon>
        <taxon>Pasteurellaceae</taxon>
        <taxon>Mesocricetibacter</taxon>
    </lineage>
</organism>
<dbReference type="CDD" id="cd03020">
    <property type="entry name" value="DsbA_DsbC_DsbG"/>
    <property type="match status" value="1"/>
</dbReference>
<dbReference type="SUPFAM" id="SSF52833">
    <property type="entry name" value="Thioredoxin-like"/>
    <property type="match status" value="1"/>
</dbReference>
<dbReference type="NCBIfam" id="NF008129">
    <property type="entry name" value="PRK10877.1"/>
    <property type="match status" value="1"/>
</dbReference>
<evidence type="ECO:0000256" key="1">
    <source>
        <dbReference type="ARBA" id="ARBA00004418"/>
    </source>
</evidence>
<keyword evidence="5" id="KW-1015">Disulfide bond</keyword>
<feature type="signal peptide" evidence="7">
    <location>
        <begin position="1"/>
        <end position="19"/>
    </location>
</feature>
<gene>
    <name evidence="10" type="ORF">EDC45_1694</name>
</gene>
<evidence type="ECO:0000256" key="2">
    <source>
        <dbReference type="ARBA" id="ARBA00009813"/>
    </source>
</evidence>
<dbReference type="PANTHER" id="PTHR35272">
    <property type="entry name" value="THIOL:DISULFIDE INTERCHANGE PROTEIN DSBC-RELATED"/>
    <property type="match status" value="1"/>
</dbReference>
<dbReference type="GO" id="GO:0042597">
    <property type="term" value="C:periplasmic space"/>
    <property type="evidence" value="ECO:0007669"/>
    <property type="project" value="UniProtKB-SubCell"/>
</dbReference>
<dbReference type="RefSeq" id="WP_133545385.1">
    <property type="nucleotide sequence ID" value="NZ_SNYQ01000007.1"/>
</dbReference>
<evidence type="ECO:0000256" key="4">
    <source>
        <dbReference type="ARBA" id="ARBA00022764"/>
    </source>
</evidence>
<dbReference type="Pfam" id="PF13098">
    <property type="entry name" value="Thioredoxin_2"/>
    <property type="match status" value="1"/>
</dbReference>
<evidence type="ECO:0000259" key="9">
    <source>
        <dbReference type="Pfam" id="PF13098"/>
    </source>
</evidence>
<reference evidence="10 11" key="1">
    <citation type="submission" date="2019-03" db="EMBL/GenBank/DDBJ databases">
        <title>Genomic Encyclopedia of Type Strains, Phase IV (KMG-IV): sequencing the most valuable type-strain genomes for metagenomic binning, comparative biology and taxonomic classification.</title>
        <authorList>
            <person name="Goeker M."/>
        </authorList>
    </citation>
    <scope>NUCLEOTIDE SEQUENCE [LARGE SCALE GENOMIC DNA]</scope>
    <source>
        <strain evidence="10 11">DSM 28403</strain>
    </source>
</reference>
<dbReference type="InterPro" id="IPR012336">
    <property type="entry name" value="Thioredoxin-like_fold"/>
</dbReference>
<dbReference type="Gene3D" id="3.40.30.10">
    <property type="entry name" value="Glutaredoxin"/>
    <property type="match status" value="1"/>
</dbReference>
<proteinExistence type="inferred from homology"/>
<evidence type="ECO:0000313" key="11">
    <source>
        <dbReference type="Proteomes" id="UP000295657"/>
    </source>
</evidence>
<keyword evidence="6 7" id="KW-0676">Redox-active center</keyword>
<evidence type="ECO:0000256" key="6">
    <source>
        <dbReference type="ARBA" id="ARBA00023284"/>
    </source>
</evidence>
<dbReference type="Gene3D" id="3.10.450.70">
    <property type="entry name" value="Disulphide bond isomerase, DsbC/G, N-terminal"/>
    <property type="match status" value="1"/>
</dbReference>
<evidence type="ECO:0000256" key="7">
    <source>
        <dbReference type="RuleBase" id="RU364038"/>
    </source>
</evidence>
<dbReference type="InterPro" id="IPR018950">
    <property type="entry name" value="DiS-bond_isomerase_DsbC/G_N"/>
</dbReference>
<evidence type="ECO:0000256" key="5">
    <source>
        <dbReference type="ARBA" id="ARBA00023157"/>
    </source>
</evidence>
<dbReference type="PANTHER" id="PTHR35272:SF3">
    <property type="entry name" value="THIOL:DISULFIDE INTERCHANGE PROTEIN DSBC"/>
    <property type="match status" value="1"/>
</dbReference>
<dbReference type="AlphaFoldDB" id="A0A4R6VAV3"/>
<dbReference type="OrthoDB" id="12976at2"/>
<feature type="domain" description="Disulphide bond isomerase DsbC/G N-terminal" evidence="8">
    <location>
        <begin position="17"/>
        <end position="77"/>
    </location>
</feature>
<evidence type="ECO:0000313" key="10">
    <source>
        <dbReference type="EMBL" id="TDQ57024.1"/>
    </source>
</evidence>
<feature type="chain" id="PRO_5020994283" description="Thiol:disulfide interchange protein" evidence="7">
    <location>
        <begin position="20"/>
        <end position="231"/>
    </location>
</feature>
<comment type="subcellular location">
    <subcellularLocation>
        <location evidence="1 7">Periplasm</location>
    </subcellularLocation>
</comment>
<feature type="domain" description="Thioredoxin-like fold" evidence="9">
    <location>
        <begin position="102"/>
        <end position="225"/>
    </location>
</feature>
<comment type="similarity">
    <text evidence="2 7">Belongs to the thioredoxin family. DsbC subfamily.</text>
</comment>
<comment type="caution">
    <text evidence="10">The sequence shown here is derived from an EMBL/GenBank/DDBJ whole genome shotgun (WGS) entry which is preliminary data.</text>
</comment>
<keyword evidence="4 7" id="KW-0574">Periplasm</keyword>
<dbReference type="InterPro" id="IPR033954">
    <property type="entry name" value="DiS-bond_Isoase_DsbC/G"/>
</dbReference>
<dbReference type="InterPro" id="IPR036249">
    <property type="entry name" value="Thioredoxin-like_sf"/>
</dbReference>
<dbReference type="SUPFAM" id="SSF54423">
    <property type="entry name" value="DsbC/DsbG N-terminal domain-like"/>
    <property type="match status" value="1"/>
</dbReference>
<keyword evidence="3 7" id="KW-0732">Signal</keyword>
<sequence length="231" mass="25316">MQKFLTALFLSLIAGGAAADDAALKAKLKNLGADNIEIKNSPLQGIKQVLTDNGILYVSEDGKYVLQGRLYELKNNEAVDLNTQALMPLLESYKSEMIIYPAKKEKYVVSVFMDITCHYCRKLHSQIKEYNDLGITLRFLAFPRGGTDSQVAQVMESVFTAPDPAFAFSQAEQGTYPKTLKTPNIVKKHYRLGVLFGLQGTPYIVTSKGEGIGGYLAPKDLLQALQNGAGS</sequence>
<dbReference type="Proteomes" id="UP000295657">
    <property type="component" value="Unassembled WGS sequence"/>
</dbReference>
<evidence type="ECO:0000259" key="8">
    <source>
        <dbReference type="Pfam" id="PF10411"/>
    </source>
</evidence>
<comment type="function">
    <text evidence="7">Required for disulfide bond formation in some periplasmic proteins. Acts by transferring its disulfide bond to other proteins and is reduced in the process.</text>
</comment>
<dbReference type="Pfam" id="PF10411">
    <property type="entry name" value="DsbC_N"/>
    <property type="match status" value="1"/>
</dbReference>
<protein>
    <recommendedName>
        <fullName evidence="7">Thiol:disulfide interchange protein</fullName>
    </recommendedName>
</protein>
<keyword evidence="11" id="KW-1185">Reference proteome</keyword>
<dbReference type="InterPro" id="IPR051470">
    <property type="entry name" value="Thiol:disulfide_interchange"/>
</dbReference>
<evidence type="ECO:0000256" key="3">
    <source>
        <dbReference type="ARBA" id="ARBA00022729"/>
    </source>
</evidence>
<dbReference type="EMBL" id="SNYQ01000007">
    <property type="protein sequence ID" value="TDQ57024.1"/>
    <property type="molecule type" value="Genomic_DNA"/>
</dbReference>
<name>A0A4R6VAV3_9PAST</name>